<dbReference type="AlphaFoldDB" id="A0A7V8NN30"/>
<keyword evidence="3" id="KW-1185">Reference proteome</keyword>
<accession>A0A7V8NN30</accession>
<protein>
    <submittedName>
        <fullName evidence="2">Uncharacterized protein</fullName>
    </submittedName>
</protein>
<feature type="non-terminal residue" evidence="2">
    <location>
        <position position="1"/>
    </location>
</feature>
<feature type="compositionally biased region" description="Polar residues" evidence="1">
    <location>
        <begin position="187"/>
        <end position="197"/>
    </location>
</feature>
<evidence type="ECO:0000313" key="3">
    <source>
        <dbReference type="Proteomes" id="UP000567293"/>
    </source>
</evidence>
<feature type="region of interest" description="Disordered" evidence="1">
    <location>
        <begin position="172"/>
        <end position="204"/>
    </location>
</feature>
<dbReference type="Proteomes" id="UP000567293">
    <property type="component" value="Unassembled WGS sequence"/>
</dbReference>
<evidence type="ECO:0000313" key="2">
    <source>
        <dbReference type="EMBL" id="MBA0084356.1"/>
    </source>
</evidence>
<comment type="caution">
    <text evidence="2">The sequence shown here is derived from an EMBL/GenBank/DDBJ whole genome shotgun (WGS) entry which is preliminary data.</text>
</comment>
<evidence type="ECO:0000256" key="1">
    <source>
        <dbReference type="SAM" id="MobiDB-lite"/>
    </source>
</evidence>
<sequence length="204" mass="20884">ASLIVGQNPPATVDDPAIAAFVQQQIASGAVPAQNANSLYFVFTPSGITVTLQGSSSCQQFCGYHNTPDGSLFYGVVPYADCRGCEFSGAVFDSMTVIASHELCEAITDPVPGNGWYDDANGEIGDICESSTKVINTAGVIAAASTTFTATVSPTTVVIDGTAPVNLTVTLTPSSAQTPPPPPPSPGQSYTVQTEWSNAKGACV</sequence>
<dbReference type="EMBL" id="JACDQQ010000492">
    <property type="protein sequence ID" value="MBA0084356.1"/>
    <property type="molecule type" value="Genomic_DNA"/>
</dbReference>
<organism evidence="2 3">
    <name type="scientific">Candidatus Acidiferrum panamense</name>
    <dbReference type="NCBI Taxonomy" id="2741543"/>
    <lineage>
        <taxon>Bacteria</taxon>
        <taxon>Pseudomonadati</taxon>
        <taxon>Acidobacteriota</taxon>
        <taxon>Terriglobia</taxon>
        <taxon>Candidatus Acidiferrales</taxon>
        <taxon>Candidatus Acidiferrum</taxon>
    </lineage>
</organism>
<proteinExistence type="predicted"/>
<reference evidence="2" key="1">
    <citation type="submission" date="2020-06" db="EMBL/GenBank/DDBJ databases">
        <title>Legume-microbial interactions unlock mineral nutrients during tropical forest succession.</title>
        <authorList>
            <person name="Epihov D.Z."/>
        </authorList>
    </citation>
    <scope>NUCLEOTIDE SEQUENCE [LARGE SCALE GENOMIC DNA]</scope>
    <source>
        <strain evidence="2">Pan2503</strain>
    </source>
</reference>
<gene>
    <name evidence="2" type="ORF">HRJ53_05105</name>
</gene>
<name>A0A7V8NN30_9BACT</name>